<evidence type="ECO:0000256" key="3">
    <source>
        <dbReference type="ARBA" id="ARBA00022679"/>
    </source>
</evidence>
<keyword evidence="6 8" id="KW-0539">Nucleus</keyword>
<dbReference type="Pfam" id="PF13500">
    <property type="entry name" value="AAA_26"/>
    <property type="match status" value="1"/>
</dbReference>
<evidence type="ECO:0000256" key="5">
    <source>
        <dbReference type="ARBA" id="ARBA00023155"/>
    </source>
</evidence>
<feature type="DNA-binding region" description="Homeobox" evidence="8">
    <location>
        <begin position="889"/>
        <end position="951"/>
    </location>
</feature>
<dbReference type="Proteomes" id="UP000736672">
    <property type="component" value="Unassembled WGS sequence"/>
</dbReference>
<dbReference type="GO" id="GO:0000287">
    <property type="term" value="F:magnesium ion binding"/>
    <property type="evidence" value="ECO:0007669"/>
    <property type="project" value="InterPro"/>
</dbReference>
<dbReference type="Pfam" id="PF03221">
    <property type="entry name" value="HTH_Tnp_Tc5"/>
    <property type="match status" value="1"/>
</dbReference>
<keyword evidence="3 12" id="KW-0808">Transferase</keyword>
<dbReference type="Gene3D" id="1.10.10.60">
    <property type="entry name" value="Homeodomain-like"/>
    <property type="match status" value="1"/>
</dbReference>
<dbReference type="SUPFAM" id="SSF52540">
    <property type="entry name" value="P-loop containing nucleoside triphosphate hydrolases"/>
    <property type="match status" value="1"/>
</dbReference>
<dbReference type="Gene3D" id="3.40.640.10">
    <property type="entry name" value="Type I PLP-dependent aspartate aminotransferase-like (Major domain)"/>
    <property type="match status" value="1"/>
</dbReference>
<dbReference type="CDD" id="cd03109">
    <property type="entry name" value="DTBS"/>
    <property type="match status" value="1"/>
</dbReference>
<organism evidence="12 13">
    <name type="scientific">Fusarium solani</name>
    <name type="common">Filamentous fungus</name>
    <dbReference type="NCBI Taxonomy" id="169388"/>
    <lineage>
        <taxon>Eukaryota</taxon>
        <taxon>Fungi</taxon>
        <taxon>Dikarya</taxon>
        <taxon>Ascomycota</taxon>
        <taxon>Pezizomycotina</taxon>
        <taxon>Sordariomycetes</taxon>
        <taxon>Hypocreomycetidae</taxon>
        <taxon>Hypocreales</taxon>
        <taxon>Nectriaceae</taxon>
        <taxon>Fusarium</taxon>
        <taxon>Fusarium solani species complex</taxon>
    </lineage>
</organism>
<feature type="region of interest" description="Disordered" evidence="9">
    <location>
        <begin position="945"/>
        <end position="992"/>
    </location>
</feature>
<keyword evidence="7" id="KW-0863">Zinc-finger</keyword>
<dbReference type="GO" id="GO:0030170">
    <property type="term" value="F:pyridoxal phosphate binding"/>
    <property type="evidence" value="ECO:0007669"/>
    <property type="project" value="InterPro"/>
</dbReference>
<dbReference type="FunFam" id="3.90.1150.10:FF:000080">
    <property type="entry name" value="Bifunctional dethiobiotin synthetase/adenosylmethionine-8-amino-7-oxononanoate aminotransferase"/>
    <property type="match status" value="1"/>
</dbReference>
<dbReference type="InterPro" id="IPR013087">
    <property type="entry name" value="Znf_C2H2_type"/>
</dbReference>
<feature type="domain" description="Homeobox" evidence="10">
    <location>
        <begin position="887"/>
        <end position="950"/>
    </location>
</feature>
<dbReference type="InterPro" id="IPR015424">
    <property type="entry name" value="PyrdxlP-dep_Trfase"/>
</dbReference>
<dbReference type="InterPro" id="IPR015421">
    <property type="entry name" value="PyrdxlP-dep_Trfase_major"/>
</dbReference>
<name>A0A9P9HKE6_FUSSL</name>
<dbReference type="GO" id="GO:0009102">
    <property type="term" value="P:biotin biosynthetic process"/>
    <property type="evidence" value="ECO:0007669"/>
    <property type="project" value="InterPro"/>
</dbReference>
<evidence type="ECO:0000256" key="1">
    <source>
        <dbReference type="ARBA" id="ARBA00004173"/>
    </source>
</evidence>
<dbReference type="PROSITE" id="PS00600">
    <property type="entry name" value="AA_TRANSFER_CLASS_3"/>
    <property type="match status" value="1"/>
</dbReference>
<evidence type="ECO:0000313" key="13">
    <source>
        <dbReference type="Proteomes" id="UP000736672"/>
    </source>
</evidence>
<dbReference type="Gene3D" id="3.40.50.300">
    <property type="entry name" value="P-loop containing nucleotide triphosphate hydrolases"/>
    <property type="match status" value="1"/>
</dbReference>
<comment type="caution">
    <text evidence="12">The sequence shown here is derived from an EMBL/GenBank/DDBJ whole genome shotgun (WGS) entry which is preliminary data.</text>
</comment>
<gene>
    <name evidence="12" type="ORF">B0J15DRAFT_512592</name>
</gene>
<evidence type="ECO:0000256" key="6">
    <source>
        <dbReference type="ARBA" id="ARBA00023242"/>
    </source>
</evidence>
<dbReference type="InterPro" id="IPR027417">
    <property type="entry name" value="P-loop_NTPase"/>
</dbReference>
<dbReference type="GO" id="GO:0006355">
    <property type="term" value="P:regulation of DNA-templated transcription"/>
    <property type="evidence" value="ECO:0007669"/>
    <property type="project" value="InterPro"/>
</dbReference>
<evidence type="ECO:0000259" key="11">
    <source>
        <dbReference type="PROSITE" id="PS50157"/>
    </source>
</evidence>
<dbReference type="SUPFAM" id="SSF53383">
    <property type="entry name" value="PLP-dependent transferases"/>
    <property type="match status" value="1"/>
</dbReference>
<dbReference type="SMART" id="SM00355">
    <property type="entry name" value="ZnF_C2H2"/>
    <property type="match status" value="3"/>
</dbReference>
<dbReference type="OrthoDB" id="425114at2759"/>
<dbReference type="PANTHER" id="PTHR42684:SF3">
    <property type="entry name" value="ADENOSYLMETHIONINE-8-AMINO-7-OXONONANOATE AMINOTRANSFERASE"/>
    <property type="match status" value="1"/>
</dbReference>
<keyword evidence="7" id="KW-0479">Metal-binding</keyword>
<accession>A0A9P9HKE6</accession>
<dbReference type="InterPro" id="IPR004472">
    <property type="entry name" value="DTB_synth_BioD"/>
</dbReference>
<evidence type="ECO:0000259" key="10">
    <source>
        <dbReference type="PROSITE" id="PS50071"/>
    </source>
</evidence>
<dbReference type="InterPro" id="IPR049704">
    <property type="entry name" value="Aminotrans_3_PPA_site"/>
</dbReference>
<evidence type="ECO:0000256" key="4">
    <source>
        <dbReference type="ARBA" id="ARBA00023125"/>
    </source>
</evidence>
<reference evidence="12" key="1">
    <citation type="journal article" date="2021" name="Nat. Commun.">
        <title>Genetic determinants of endophytism in the Arabidopsis root mycobiome.</title>
        <authorList>
            <person name="Mesny F."/>
            <person name="Miyauchi S."/>
            <person name="Thiergart T."/>
            <person name="Pickel B."/>
            <person name="Atanasova L."/>
            <person name="Karlsson M."/>
            <person name="Huettel B."/>
            <person name="Barry K.W."/>
            <person name="Haridas S."/>
            <person name="Chen C."/>
            <person name="Bauer D."/>
            <person name="Andreopoulos W."/>
            <person name="Pangilinan J."/>
            <person name="LaButti K."/>
            <person name="Riley R."/>
            <person name="Lipzen A."/>
            <person name="Clum A."/>
            <person name="Drula E."/>
            <person name="Henrissat B."/>
            <person name="Kohler A."/>
            <person name="Grigoriev I.V."/>
            <person name="Martin F.M."/>
            <person name="Hacquard S."/>
        </authorList>
    </citation>
    <scope>NUCLEOTIDE SEQUENCE</scope>
    <source>
        <strain evidence="12">FSSC 5 MPI-SDFR-AT-0091</strain>
    </source>
</reference>
<dbReference type="PANTHER" id="PTHR42684">
    <property type="entry name" value="ADENOSYLMETHIONINE-8-AMINO-7-OXONONANOATE AMINOTRANSFERASE"/>
    <property type="match status" value="1"/>
</dbReference>
<dbReference type="InterPro" id="IPR005814">
    <property type="entry name" value="Aminotrans_3"/>
</dbReference>
<evidence type="ECO:0000256" key="9">
    <source>
        <dbReference type="SAM" id="MobiDB-lite"/>
    </source>
</evidence>
<dbReference type="PROSITE" id="PS00028">
    <property type="entry name" value="ZINC_FINGER_C2H2_1"/>
    <property type="match status" value="1"/>
</dbReference>
<evidence type="ECO:0000256" key="8">
    <source>
        <dbReference type="PROSITE-ProRule" id="PRU00108"/>
    </source>
</evidence>
<dbReference type="InterPro" id="IPR009057">
    <property type="entry name" value="Homeodomain-like_sf"/>
</dbReference>
<dbReference type="InterPro" id="IPR001356">
    <property type="entry name" value="HD"/>
</dbReference>
<keyword evidence="4 8" id="KW-0238">DNA-binding</keyword>
<dbReference type="GO" id="GO:0008270">
    <property type="term" value="F:zinc ion binding"/>
    <property type="evidence" value="ECO:0007669"/>
    <property type="project" value="UniProtKB-KW"/>
</dbReference>
<keyword evidence="5 8" id="KW-0371">Homeobox</keyword>
<dbReference type="Pfam" id="PF00202">
    <property type="entry name" value="Aminotran_3"/>
    <property type="match status" value="1"/>
</dbReference>
<dbReference type="CDD" id="cd00086">
    <property type="entry name" value="homeodomain"/>
    <property type="match status" value="1"/>
</dbReference>
<keyword evidence="13" id="KW-1185">Reference proteome</keyword>
<feature type="domain" description="C2H2-type" evidence="11">
    <location>
        <begin position="1019"/>
        <end position="1042"/>
    </location>
</feature>
<dbReference type="Pfam" id="PF05920">
    <property type="entry name" value="Homeobox_KN"/>
    <property type="match status" value="1"/>
</dbReference>
<dbReference type="GO" id="GO:0004015">
    <property type="term" value="F:adenosylmethionine-8-amino-7-oxononanoate transaminase activity"/>
    <property type="evidence" value="ECO:0007669"/>
    <property type="project" value="TreeGrafter"/>
</dbReference>
<keyword evidence="2" id="KW-0032">Aminotransferase</keyword>
<dbReference type="GO" id="GO:0005739">
    <property type="term" value="C:mitochondrion"/>
    <property type="evidence" value="ECO:0007669"/>
    <property type="project" value="UniProtKB-SubCell"/>
</dbReference>
<dbReference type="GO" id="GO:0005524">
    <property type="term" value="F:ATP binding"/>
    <property type="evidence" value="ECO:0007669"/>
    <property type="project" value="InterPro"/>
</dbReference>
<dbReference type="GO" id="GO:0005634">
    <property type="term" value="C:nucleus"/>
    <property type="evidence" value="ECO:0007669"/>
    <property type="project" value="UniProtKB-SubCell"/>
</dbReference>
<dbReference type="GO" id="GO:0003677">
    <property type="term" value="F:DNA binding"/>
    <property type="evidence" value="ECO:0007669"/>
    <property type="project" value="UniProtKB-UniRule"/>
</dbReference>
<dbReference type="SMART" id="SM00389">
    <property type="entry name" value="HOX"/>
    <property type="match status" value="1"/>
</dbReference>
<evidence type="ECO:0000313" key="12">
    <source>
        <dbReference type="EMBL" id="KAH7258722.1"/>
    </source>
</evidence>
<dbReference type="PROSITE" id="PS50071">
    <property type="entry name" value="HOMEOBOX_2"/>
    <property type="match status" value="1"/>
</dbReference>
<proteinExistence type="inferred from homology"/>
<dbReference type="InterPro" id="IPR006600">
    <property type="entry name" value="HTH_CenpB_DNA-bd_dom"/>
</dbReference>
<dbReference type="InterPro" id="IPR008422">
    <property type="entry name" value="KN_HD"/>
</dbReference>
<keyword evidence="7" id="KW-0862">Zinc</keyword>
<dbReference type="HAMAP" id="MF_00336">
    <property type="entry name" value="BioD"/>
    <property type="match status" value="1"/>
</dbReference>
<evidence type="ECO:0000256" key="7">
    <source>
        <dbReference type="PROSITE-ProRule" id="PRU00042"/>
    </source>
</evidence>
<dbReference type="GO" id="GO:0004141">
    <property type="term" value="F:dethiobiotin synthase activity"/>
    <property type="evidence" value="ECO:0007669"/>
    <property type="project" value="InterPro"/>
</dbReference>
<comment type="subcellular location">
    <subcellularLocation>
        <location evidence="1">Mitochondrion</location>
    </subcellularLocation>
    <subcellularLocation>
        <location evidence="8">Nucleus</location>
    </subcellularLocation>
</comment>
<dbReference type="EMBL" id="JAGTJS010000009">
    <property type="protein sequence ID" value="KAH7258722.1"/>
    <property type="molecule type" value="Genomic_DNA"/>
</dbReference>
<dbReference type="SUPFAM" id="SSF46689">
    <property type="entry name" value="Homeodomain-like"/>
    <property type="match status" value="1"/>
</dbReference>
<evidence type="ECO:0000256" key="2">
    <source>
        <dbReference type="ARBA" id="ARBA00022576"/>
    </source>
</evidence>
<sequence>MAPVPALLRRSLRVHQVYGANTDVGKTIFTTVLCNATTKHWKGEKTSFLKPVSTGAAHEADSCHIQKYSPLTANETLFQYDIPCSPHTAAKASGKPIPSDEAVLAKIHDHVSRRASEGPGWLFLETAGGVHSPGPSGTPQADLYAPLRSPVILVGDSKLGGISQTIAAYESLRIRGHNIETVLLFQDMQYENYQYLKDYFSKEGILVETIPGPPPRKPDETEETEQMTEYYASLNNGNIQQVLETLDKKGKDRIDRLDSMSEKASKSIWYPFTQQKFVTADTISVIDSAHGDYFQVLNKNSDQLLQPAFDGSASWWSQGLGHANSRLTLAAAYAAGRYGHVMFAEAIHEPALTLAEMLLKGAENPRFSRVFYSDNGSTGCEVAVKMALRAARLRYGWGPNDNVNILGLKGSYHGDTIGAMDCAEPCVYNEKIEWYEGKGYWFDYPTVQCVKGKWVVDVPESLRDDLTGSNLDSISDVFDLQSRLETEAYQKYARYIESVLKKLQAAGRKFGALMMEPVVLGAGGMILVDPLFQRALIDVVRRSPHLFGDASTPTDPLSWTGLPVIFDEVFTGLYRLGRFTSASFLGADADIAVNAKLLTGGLVPLCTTMASETVFDAFQSDDKSDALLHGHSYTAHAVGCQVAVESVGEMQKMEAQGVWKQAETDWDDSQAKTAWSVWSRDFVNKVSHSPQVLGVWALGSVLAISLRDEEVGYKSNAAKKLQAHLRQGTGEWNAHSRVLGNVFYVMASQKTSQQSIDELQGLLLGALTKHIQEEHPEVDFTKSVIEPTMNLTYDIKENVEEETRKKHESLITLMLQNTGDLAKAEKYLMEARDCLKGYPDILKQFDDIYINKRPVSVMLGQLHEYMDLFEGLFDPFEADALSIQPQPRPAKVGGRFTRESVRILKNWLAAHQSHPYPREAERRMLQEQTGLTKTQISNWLANARRRGKIPSSASSPHGESRAMDIPARPGTPAVRNTSEMDPLQRWVDSPPEDEPAAVTAIARAVSSARPLSATPRKAFQCTFCTETFRAKHDWQRHENSLHLPLERWVCSPEGPRGLKGQDTCCVFCGQIDPDDAHVESHHYSACRNRPIQERTFNRKDHLNQHLRLVHNAKFTEWPMRQWKAPSPAIRSRCGFCNLALETWTDRVHHLADHFKAGKTMADWTGDWGFEPHILELCENSIPPYFIETERNSPFPFEGSRTLVETPQTAYELLKLELAYFMQNHFYTNARMPSDEEMQLEACRIIFASETLSQNDFVYFSWLRDLVLSNPTITQQAQFGPIRSTAESRVPALMISGKNKIFEDCPFEIQLHEFVQAKQLLGMSIRDDELKEECCRIVGRLEEVSATPSDFIANWLIKVIHSPGDWLSEFRQRAGIELLPSAQVLNLEATIQDYTKLEQEMSAYLEMQRVIGIEPDDEDLRRQARVIIHGSDTTLHTAADDDYWLSAFRQRHAPIGGPQTGMRPDAHLLAARSLVMKTSTSFLNDHNYWRWFTEELRRWVAAIMSPHNPASRVPSDEEIQHYARWISYNE</sequence>
<protein>
    <submittedName>
        <fullName evidence="12">Pyridoxal phosphate-dependent transferase</fullName>
    </submittedName>
</protein>
<dbReference type="PROSITE" id="PS50157">
    <property type="entry name" value="ZINC_FINGER_C2H2_2"/>
    <property type="match status" value="1"/>
</dbReference>